<sequence>MNNLAQYTPSPIPDYAGNPLIEALPPVLAEMDAARAIAHFPALAPDERLFSKELRLHCVDRLKDLIQPLPIHLELESAVSSILRTGYVSRNPVNAGTWRHLHTLSTNRRDLALFHSSASTFSLVGLSGIGKTTALNAVLSLYPQKIVHCRYEGREFLHTQIVWLKIECPFDGSLSGLCHAFFKALDKALDEPGRHSARFRSKGGIMEMIHSMEQLASTYFIGALVIDELQHLNAAKTGGKENLLNFFVNLINSIGIPVVFAGTNSMINLFADVLRNARRACGQGMYDFRQPSEADAAWNMLVDVIWRYQWIQKPAPLTPELRKVLYDLTQGVTDFLAKLMILGQRYAMQANIETLNEHVFRHIADTKLKLLKPAIAALRSGDTAAMKRFEDLLPPDEQLDALMRNESSVSINQLAALHINKAVNVIAEVPQVRAERPEPDAVSQVSRKIASDADPHVALAEQGWLAKDVLEFSDTYHAVT</sequence>
<organism evidence="2 3">
    <name type="scientific">Massilia forsythiae</name>
    <dbReference type="NCBI Taxonomy" id="2728020"/>
    <lineage>
        <taxon>Bacteria</taxon>
        <taxon>Pseudomonadati</taxon>
        <taxon>Pseudomonadota</taxon>
        <taxon>Betaproteobacteria</taxon>
        <taxon>Burkholderiales</taxon>
        <taxon>Oxalobacteraceae</taxon>
        <taxon>Telluria group</taxon>
        <taxon>Massilia</taxon>
    </lineage>
</organism>
<dbReference type="InterPro" id="IPR049945">
    <property type="entry name" value="AAA_22"/>
</dbReference>
<dbReference type="Gene3D" id="3.40.50.300">
    <property type="entry name" value="P-loop containing nucleotide triphosphate hydrolases"/>
    <property type="match status" value="1"/>
</dbReference>
<dbReference type="Pfam" id="PF13401">
    <property type="entry name" value="AAA_22"/>
    <property type="match status" value="1"/>
</dbReference>
<name>A0A7Z2VW29_9BURK</name>
<dbReference type="KEGG" id="mfy:HH212_08180"/>
<keyword evidence="2" id="KW-0067">ATP-binding</keyword>
<proteinExistence type="predicted"/>
<dbReference type="EMBL" id="CP051685">
    <property type="protein sequence ID" value="QJE00005.1"/>
    <property type="molecule type" value="Genomic_DNA"/>
</dbReference>
<evidence type="ECO:0000313" key="3">
    <source>
        <dbReference type="Proteomes" id="UP000502415"/>
    </source>
</evidence>
<reference evidence="2 3" key="1">
    <citation type="submission" date="2020-04" db="EMBL/GenBank/DDBJ databases">
        <title>Genome sequencing of novel species.</title>
        <authorList>
            <person name="Heo J."/>
            <person name="Kim S.-J."/>
            <person name="Kim J.-S."/>
            <person name="Hong S.-B."/>
            <person name="Kwon S.-W."/>
        </authorList>
    </citation>
    <scope>NUCLEOTIDE SEQUENCE [LARGE SCALE GENOMIC DNA]</scope>
    <source>
        <strain evidence="2 3">GN2-R2</strain>
    </source>
</reference>
<accession>A0A7Z2VW29</accession>
<keyword evidence="2" id="KW-0547">Nucleotide-binding</keyword>
<protein>
    <submittedName>
        <fullName evidence="2">ATP-binding protein</fullName>
    </submittedName>
</protein>
<dbReference type="SUPFAM" id="SSF52540">
    <property type="entry name" value="P-loop containing nucleoside triphosphate hydrolases"/>
    <property type="match status" value="1"/>
</dbReference>
<gene>
    <name evidence="2" type="ORF">HH212_08180</name>
</gene>
<dbReference type="GO" id="GO:0016887">
    <property type="term" value="F:ATP hydrolysis activity"/>
    <property type="evidence" value="ECO:0007669"/>
    <property type="project" value="InterPro"/>
</dbReference>
<dbReference type="GO" id="GO:0005524">
    <property type="term" value="F:ATP binding"/>
    <property type="evidence" value="ECO:0007669"/>
    <property type="project" value="UniProtKB-KW"/>
</dbReference>
<dbReference type="RefSeq" id="WP_169434952.1">
    <property type="nucleotide sequence ID" value="NZ_CP051685.1"/>
</dbReference>
<keyword evidence="3" id="KW-1185">Reference proteome</keyword>
<dbReference type="Proteomes" id="UP000502415">
    <property type="component" value="Chromosome"/>
</dbReference>
<evidence type="ECO:0000259" key="1">
    <source>
        <dbReference type="Pfam" id="PF13401"/>
    </source>
</evidence>
<dbReference type="AlphaFoldDB" id="A0A7Z2VW29"/>
<dbReference type="InterPro" id="IPR027417">
    <property type="entry name" value="P-loop_NTPase"/>
</dbReference>
<feature type="domain" description="ORC1/DEAH AAA+ ATPase" evidence="1">
    <location>
        <begin position="118"/>
        <end position="266"/>
    </location>
</feature>
<evidence type="ECO:0000313" key="2">
    <source>
        <dbReference type="EMBL" id="QJE00005.1"/>
    </source>
</evidence>